<keyword evidence="1" id="KW-0413">Isomerase</keyword>
<dbReference type="NCBIfam" id="TIGR00641">
    <property type="entry name" value="acid_CoA_mut_N"/>
    <property type="match status" value="1"/>
</dbReference>
<comment type="caution">
    <text evidence="3">The sequence shown here is derived from an EMBL/GenBank/DDBJ whole genome shotgun (WGS) entry which is preliminary data.</text>
</comment>
<evidence type="ECO:0000313" key="3">
    <source>
        <dbReference type="EMBL" id="NKE66309.1"/>
    </source>
</evidence>
<dbReference type="InterPro" id="IPR006099">
    <property type="entry name" value="MeMalonylCoA_mutase_a/b_cat"/>
</dbReference>
<dbReference type="Proteomes" id="UP000521868">
    <property type="component" value="Unassembled WGS sequence"/>
</dbReference>
<dbReference type="Pfam" id="PF01642">
    <property type="entry name" value="MM_CoA_mutase"/>
    <property type="match status" value="1"/>
</dbReference>
<dbReference type="EMBL" id="VTOX01000003">
    <property type="protein sequence ID" value="NKE66309.1"/>
    <property type="molecule type" value="Genomic_DNA"/>
</dbReference>
<protein>
    <submittedName>
        <fullName evidence="3">Methylmalonyl-CoA mutase</fullName>
    </submittedName>
</protein>
<evidence type="ECO:0000313" key="4">
    <source>
        <dbReference type="Proteomes" id="UP000521868"/>
    </source>
</evidence>
<dbReference type="InterPro" id="IPR016176">
    <property type="entry name" value="Cbl-dep_enz_cat"/>
</dbReference>
<accession>A0A7X6I6P3</accession>
<dbReference type="Gene3D" id="3.20.20.240">
    <property type="entry name" value="Methylmalonyl-CoA mutase"/>
    <property type="match status" value="1"/>
</dbReference>
<dbReference type="PANTHER" id="PTHR48101:SF1">
    <property type="entry name" value="METHYLMALONYL-COA MUTASE, LARGE SUBUNIT"/>
    <property type="match status" value="1"/>
</dbReference>
<organism evidence="3 4">
    <name type="scientific">Ramlibacter lithotrophicus</name>
    <dbReference type="NCBI Taxonomy" id="2606681"/>
    <lineage>
        <taxon>Bacteria</taxon>
        <taxon>Pseudomonadati</taxon>
        <taxon>Pseudomonadota</taxon>
        <taxon>Betaproteobacteria</taxon>
        <taxon>Burkholderiales</taxon>
        <taxon>Comamonadaceae</taxon>
        <taxon>Ramlibacter</taxon>
    </lineage>
</organism>
<dbReference type="GO" id="GO:0031419">
    <property type="term" value="F:cobalamin binding"/>
    <property type="evidence" value="ECO:0007669"/>
    <property type="project" value="InterPro"/>
</dbReference>
<dbReference type="SUPFAM" id="SSF51703">
    <property type="entry name" value="Cobalamin (vitamin B12)-dependent enzymes"/>
    <property type="match status" value="1"/>
</dbReference>
<dbReference type="GO" id="GO:0004494">
    <property type="term" value="F:methylmalonyl-CoA mutase activity"/>
    <property type="evidence" value="ECO:0007669"/>
    <property type="project" value="InterPro"/>
</dbReference>
<feature type="domain" description="Methylmalonyl-CoA mutase alpha/beta chain catalytic" evidence="2">
    <location>
        <begin position="35"/>
        <end position="551"/>
    </location>
</feature>
<dbReference type="AlphaFoldDB" id="A0A7X6I6P3"/>
<evidence type="ECO:0000256" key="1">
    <source>
        <dbReference type="ARBA" id="ARBA00023235"/>
    </source>
</evidence>
<dbReference type="InterPro" id="IPR006098">
    <property type="entry name" value="MMCoA_mutase_a_cat"/>
</dbReference>
<dbReference type="PANTHER" id="PTHR48101">
    <property type="entry name" value="METHYLMALONYL-COA MUTASE, MITOCHONDRIAL-RELATED"/>
    <property type="match status" value="1"/>
</dbReference>
<proteinExistence type="predicted"/>
<reference evidence="3 4" key="1">
    <citation type="journal article" date="2020" name="Nature">
        <title>Bacterial chemolithoautotrophy via manganese oxidation.</title>
        <authorList>
            <person name="Yu H."/>
            <person name="Leadbetter J.R."/>
        </authorList>
    </citation>
    <scope>NUCLEOTIDE SEQUENCE [LARGE SCALE GENOMIC DNA]</scope>
    <source>
        <strain evidence="3 4">RBP-1</strain>
    </source>
</reference>
<evidence type="ECO:0000259" key="2">
    <source>
        <dbReference type="Pfam" id="PF01642"/>
    </source>
</evidence>
<sequence>MNKPIAGDLLAAPDAHAAWQQEYAATMVADKEVANRSGIPIRPLYTERDWNAGERAQALGLPGQPPYTRGIYATMHRGRTWSQRQLIGHGTPAEYNERLREVLAQGATAISLIPCNSVFRGYDMDESHIELLGTCGTVINTSEHMDTALAGVDLARTSCAQNDPSPFTLLAFMLATAKRRGVDWRQVSGTSNQSDYLSHYVANHMFFRIALPGARRILADHIAFCNQHVPRWNPMSVVGQHMQQAGATPAEAVAFTLSTAIQNARDCIARGMDPDDFLPRFTFFFDISISLFEEVAKFRAARRIWTRITRDLLGAKDPRSWRFKFHGQTSGVDLTRQQPLNNIARVTVQAIAGILGGLQSLHTDAWDEALSVPSADGARIAVATQNILREEARLTDVIDPLGGSFYVEKLTDDMQAEIERVMKIVEDAGGMYQAVESGLVQRMIGESARRFQQRIDDGEQIVVGVNAYQVEEDSSARPINPRPDRTAMEAHLAAFKEFKARRSQDGVQRALDALARSAGDSRDNVFGRVVEAAEAGCTHGEICGTLRRELGFGHVQAIV</sequence>
<gene>
    <name evidence="3" type="ORF">RAMLITH_10800</name>
</gene>
<dbReference type="RefSeq" id="WP_168107423.1">
    <property type="nucleotide sequence ID" value="NZ_VTOX01000003.1"/>
</dbReference>
<keyword evidence="4" id="KW-1185">Reference proteome</keyword>
<name>A0A7X6I6P3_9BURK</name>